<name>A0A834PDL4_VESPE</name>
<evidence type="ECO:0000313" key="3">
    <source>
        <dbReference type="Proteomes" id="UP000600918"/>
    </source>
</evidence>
<dbReference type="EMBL" id="JACSDY010000001">
    <property type="protein sequence ID" value="KAF7437697.1"/>
    <property type="molecule type" value="Genomic_DNA"/>
</dbReference>
<protein>
    <submittedName>
        <fullName evidence="2">Uncharacterized protein</fullName>
    </submittedName>
</protein>
<accession>A0A834PDL4</accession>
<gene>
    <name evidence="2" type="ORF">H0235_000088</name>
</gene>
<dbReference type="Proteomes" id="UP000600918">
    <property type="component" value="Unassembled WGS sequence"/>
</dbReference>
<feature type="region of interest" description="Disordered" evidence="1">
    <location>
        <begin position="51"/>
        <end position="138"/>
    </location>
</feature>
<keyword evidence="3" id="KW-1185">Reference proteome</keyword>
<organism evidence="2 3">
    <name type="scientific">Vespula pensylvanica</name>
    <name type="common">Western yellow jacket</name>
    <name type="synonym">Wasp</name>
    <dbReference type="NCBI Taxonomy" id="30213"/>
    <lineage>
        <taxon>Eukaryota</taxon>
        <taxon>Metazoa</taxon>
        <taxon>Ecdysozoa</taxon>
        <taxon>Arthropoda</taxon>
        <taxon>Hexapoda</taxon>
        <taxon>Insecta</taxon>
        <taxon>Pterygota</taxon>
        <taxon>Neoptera</taxon>
        <taxon>Endopterygota</taxon>
        <taxon>Hymenoptera</taxon>
        <taxon>Apocrita</taxon>
        <taxon>Aculeata</taxon>
        <taxon>Vespoidea</taxon>
        <taxon>Vespidae</taxon>
        <taxon>Vespinae</taxon>
        <taxon>Vespula</taxon>
    </lineage>
</organism>
<sequence>MNADVGRTLLKDGNNCSGRVYSWTIFHRSQKWGKRKKEKRGTKKEAPFTCSCLEIEIEEDEEEEKGEVENDEDEEEGEKENDENEEEEEEEEDDEDDDEEEGEEEDRSEARTFRSLPGGCSHESGAAAITPFSYSRIL</sequence>
<proteinExistence type="predicted"/>
<evidence type="ECO:0000256" key="1">
    <source>
        <dbReference type="SAM" id="MobiDB-lite"/>
    </source>
</evidence>
<dbReference type="AlphaFoldDB" id="A0A834PDL4"/>
<feature type="compositionally biased region" description="Acidic residues" evidence="1">
    <location>
        <begin position="55"/>
        <end position="107"/>
    </location>
</feature>
<comment type="caution">
    <text evidence="2">The sequence shown here is derived from an EMBL/GenBank/DDBJ whole genome shotgun (WGS) entry which is preliminary data.</text>
</comment>
<reference evidence="2" key="1">
    <citation type="journal article" date="2020" name="G3 (Bethesda)">
        <title>High-Quality Assemblies for Three Invasive Social Wasps from the &lt;i&gt;Vespula&lt;/i&gt; Genus.</title>
        <authorList>
            <person name="Harrop T.W.R."/>
            <person name="Guhlin J."/>
            <person name="McLaughlin G.M."/>
            <person name="Permina E."/>
            <person name="Stockwell P."/>
            <person name="Gilligan J."/>
            <person name="Le Lec M.F."/>
            <person name="Gruber M.A.M."/>
            <person name="Quinn O."/>
            <person name="Lovegrove M."/>
            <person name="Duncan E.J."/>
            <person name="Remnant E.J."/>
            <person name="Van Eeckhoven J."/>
            <person name="Graham B."/>
            <person name="Knapp R.A."/>
            <person name="Langford K.W."/>
            <person name="Kronenberg Z."/>
            <person name="Press M.O."/>
            <person name="Eacker S.M."/>
            <person name="Wilson-Rankin E.E."/>
            <person name="Purcell J."/>
            <person name="Lester P.J."/>
            <person name="Dearden P.K."/>
        </authorList>
    </citation>
    <scope>NUCLEOTIDE SEQUENCE</scope>
    <source>
        <strain evidence="2">Volc-1</strain>
    </source>
</reference>
<evidence type="ECO:0000313" key="2">
    <source>
        <dbReference type="EMBL" id="KAF7437697.1"/>
    </source>
</evidence>